<keyword evidence="5 6" id="KW-0472">Membrane</keyword>
<evidence type="ECO:0000256" key="6">
    <source>
        <dbReference type="SAM" id="Phobius"/>
    </source>
</evidence>
<dbReference type="Proteomes" id="UP001501729">
    <property type="component" value="Unassembled WGS sequence"/>
</dbReference>
<gene>
    <name evidence="7" type="ORF">GCM10025751_34370</name>
</gene>
<comment type="subcellular location">
    <subcellularLocation>
        <location evidence="1">Cell membrane</location>
        <topology evidence="1">Multi-pass membrane protein</topology>
    </subcellularLocation>
</comment>
<organism evidence="7 8">
    <name type="scientific">Haladaptatus pallidirubidus</name>
    <dbReference type="NCBI Taxonomy" id="1008152"/>
    <lineage>
        <taxon>Archaea</taxon>
        <taxon>Methanobacteriati</taxon>
        <taxon>Methanobacteriota</taxon>
        <taxon>Stenosarchaea group</taxon>
        <taxon>Halobacteria</taxon>
        <taxon>Halobacteriales</taxon>
        <taxon>Haladaptataceae</taxon>
        <taxon>Haladaptatus</taxon>
    </lineage>
</organism>
<keyword evidence="4 6" id="KW-1133">Transmembrane helix</keyword>
<accession>A0AAV3UKZ3</accession>
<dbReference type="AlphaFoldDB" id="A0AAV3UKZ3"/>
<evidence type="ECO:0000313" key="8">
    <source>
        <dbReference type="Proteomes" id="UP001501729"/>
    </source>
</evidence>
<keyword evidence="8" id="KW-1185">Reference proteome</keyword>
<dbReference type="PANTHER" id="PTHR34584">
    <property type="entry name" value="NA(+)/H(+) ANTIPORTER SUBUNIT E1"/>
    <property type="match status" value="1"/>
</dbReference>
<protein>
    <submittedName>
        <fullName evidence="7">Monovalent cation/H+ antiporter subunit E</fullName>
    </submittedName>
</protein>
<evidence type="ECO:0000256" key="4">
    <source>
        <dbReference type="ARBA" id="ARBA00022989"/>
    </source>
</evidence>
<name>A0AAV3UKZ3_9EURY</name>
<feature type="transmembrane region" description="Helical" evidence="6">
    <location>
        <begin position="197"/>
        <end position="217"/>
    </location>
</feature>
<reference evidence="7 8" key="1">
    <citation type="journal article" date="2019" name="Int. J. Syst. Evol. Microbiol.">
        <title>The Global Catalogue of Microorganisms (GCM) 10K type strain sequencing project: providing services to taxonomists for standard genome sequencing and annotation.</title>
        <authorList>
            <consortium name="The Broad Institute Genomics Platform"/>
            <consortium name="The Broad Institute Genome Sequencing Center for Infectious Disease"/>
            <person name="Wu L."/>
            <person name="Ma J."/>
        </authorList>
    </citation>
    <scope>NUCLEOTIDE SEQUENCE [LARGE SCALE GENOMIC DNA]</scope>
    <source>
        <strain evidence="7 8">JCM 17504</strain>
    </source>
</reference>
<dbReference type="EMBL" id="BAABKX010000014">
    <property type="protein sequence ID" value="GAA5055060.1"/>
    <property type="molecule type" value="Genomic_DNA"/>
</dbReference>
<dbReference type="GO" id="GO:0005886">
    <property type="term" value="C:plasma membrane"/>
    <property type="evidence" value="ECO:0007669"/>
    <property type="project" value="UniProtKB-SubCell"/>
</dbReference>
<dbReference type="Pfam" id="PF01899">
    <property type="entry name" value="MNHE"/>
    <property type="match status" value="1"/>
</dbReference>
<feature type="transmembrane region" description="Helical" evidence="6">
    <location>
        <begin position="170"/>
        <end position="191"/>
    </location>
</feature>
<dbReference type="InterPro" id="IPR002758">
    <property type="entry name" value="Cation_antiport_E"/>
</dbReference>
<keyword evidence="2" id="KW-1003">Cell membrane</keyword>
<dbReference type="NCBIfam" id="NF009295">
    <property type="entry name" value="PRK12652.1"/>
    <property type="match status" value="1"/>
</dbReference>
<dbReference type="PANTHER" id="PTHR34584:SF1">
    <property type="entry name" value="NA(+)_H(+) ANTIPORTER SUBUNIT E1"/>
    <property type="match status" value="1"/>
</dbReference>
<proteinExistence type="predicted"/>
<sequence length="349" mass="38701">MVTLTSSRLLVPVSESFSLRNTVAYVVQQALERARETGSSATIHFVYPLSERLTFDTETKETKTAHTLLDRVAVWAEEDLGDDADAVTIETTMVGTREYLFSPADYADVFVRYARDHDLERAVFDPGFNPLGTTPLLPPLEAEVRRAGLDLTEAPVQRERRSPLLVKRGTVAQFFSLFSVSYFFYLLLAGSVAPFELATGAITASIVAVSLWGVSLTTPVHPIRTTKHLGRFALYVPYLLWQIAKANVEIARVVLHPDLPIDPKMVEFDAAVWSALPVTTLANSITLTPGTLTVDVSRRHFTVHTLTGSSRDDLFDGSLERAVRFVFYGLAAARIPSPIERRKKEEDSS</sequence>
<evidence type="ECO:0000256" key="1">
    <source>
        <dbReference type="ARBA" id="ARBA00004651"/>
    </source>
</evidence>
<evidence type="ECO:0000256" key="3">
    <source>
        <dbReference type="ARBA" id="ARBA00022692"/>
    </source>
</evidence>
<dbReference type="GO" id="GO:0008324">
    <property type="term" value="F:monoatomic cation transmembrane transporter activity"/>
    <property type="evidence" value="ECO:0007669"/>
    <property type="project" value="InterPro"/>
</dbReference>
<evidence type="ECO:0000256" key="2">
    <source>
        <dbReference type="ARBA" id="ARBA00022475"/>
    </source>
</evidence>
<keyword evidence="3 6" id="KW-0812">Transmembrane</keyword>
<evidence type="ECO:0000313" key="7">
    <source>
        <dbReference type="EMBL" id="GAA5055060.1"/>
    </source>
</evidence>
<comment type="caution">
    <text evidence="7">The sequence shown here is derived from an EMBL/GenBank/DDBJ whole genome shotgun (WGS) entry which is preliminary data.</text>
</comment>
<evidence type="ECO:0000256" key="5">
    <source>
        <dbReference type="ARBA" id="ARBA00023136"/>
    </source>
</evidence>